<proteinExistence type="predicted"/>
<keyword evidence="2" id="KW-1185">Reference proteome</keyword>
<name>A0A2I1H8E6_9GLOM</name>
<dbReference type="AlphaFoldDB" id="A0A2I1H8E6"/>
<organism evidence="1 2">
    <name type="scientific">Rhizophagus irregularis</name>
    <dbReference type="NCBI Taxonomy" id="588596"/>
    <lineage>
        <taxon>Eukaryota</taxon>
        <taxon>Fungi</taxon>
        <taxon>Fungi incertae sedis</taxon>
        <taxon>Mucoromycota</taxon>
        <taxon>Glomeromycotina</taxon>
        <taxon>Glomeromycetes</taxon>
        <taxon>Glomerales</taxon>
        <taxon>Glomeraceae</taxon>
        <taxon>Rhizophagus</taxon>
    </lineage>
</organism>
<dbReference type="VEuPathDB" id="FungiDB:FUN_019998"/>
<evidence type="ECO:0000313" key="1">
    <source>
        <dbReference type="EMBL" id="PKY55156.1"/>
    </source>
</evidence>
<sequence>MGKKIRSGVIEKNLKDTLDSTLDAIYDACPLRRSRRSIRDSLCDILYGDETFRKSSPANIMIFGWFEDEKLSSSSSSSSQKRSKSKPFAVFKKTRFHSSAVGQTASITNNYIDNRTARDSSPSVKQSFSFSDSEQGAIIEPFINLSEKTVSDFLANNESTIPLEVVEPFANKQRPPISRDFCNADLLCMLNFIIENIKTFLKNSVFHGTYKANPVELLTNGDYEKAFANKENFDNEMTNRKLLEETEKEDRKKMLKLAMEENDYLTKFWRTIKTEERKIQVLVNPYNEGKE</sequence>
<dbReference type="VEuPathDB" id="FungiDB:RhiirFUN_008517"/>
<protein>
    <submittedName>
        <fullName evidence="1">Uncharacterized protein</fullName>
    </submittedName>
</protein>
<dbReference type="VEuPathDB" id="FungiDB:RhiirA1_472017"/>
<comment type="caution">
    <text evidence="1">The sequence shown here is derived from an EMBL/GenBank/DDBJ whole genome shotgun (WGS) entry which is preliminary data.</text>
</comment>
<accession>A0A2I1H8E6</accession>
<evidence type="ECO:0000313" key="2">
    <source>
        <dbReference type="Proteomes" id="UP000234323"/>
    </source>
</evidence>
<gene>
    <name evidence="1" type="ORF">RhiirA4_474437</name>
</gene>
<reference evidence="1 2" key="1">
    <citation type="submission" date="2015-10" db="EMBL/GenBank/DDBJ databases">
        <title>Genome analyses suggest a sexual origin of heterokaryosis in a supposedly ancient asexual fungus.</title>
        <authorList>
            <person name="Ropars J."/>
            <person name="Sedzielewska K."/>
            <person name="Noel J."/>
            <person name="Charron P."/>
            <person name="Farinelli L."/>
            <person name="Marton T."/>
            <person name="Kruger M."/>
            <person name="Pelin A."/>
            <person name="Brachmann A."/>
            <person name="Corradi N."/>
        </authorList>
    </citation>
    <scope>NUCLEOTIDE SEQUENCE [LARGE SCALE GENOMIC DNA]</scope>
    <source>
        <strain evidence="1 2">A4</strain>
    </source>
</reference>
<dbReference type="EMBL" id="LLXI01001787">
    <property type="protein sequence ID" value="PKY55156.1"/>
    <property type="molecule type" value="Genomic_DNA"/>
</dbReference>
<dbReference type="Proteomes" id="UP000234323">
    <property type="component" value="Unassembled WGS sequence"/>
</dbReference>